<keyword evidence="1" id="KW-0472">Membrane</keyword>
<keyword evidence="3" id="KW-1185">Reference proteome</keyword>
<evidence type="ECO:0000313" key="3">
    <source>
        <dbReference type="Proteomes" id="UP000271624"/>
    </source>
</evidence>
<evidence type="ECO:0000313" key="2">
    <source>
        <dbReference type="EMBL" id="RUT04437.1"/>
    </source>
</evidence>
<reference evidence="2" key="2">
    <citation type="journal article" date="2019" name="Genome Biol. Evol.">
        <title>Day and night: Metabolic profiles and evolutionary relationships of six axenic non-marine cyanobacteria.</title>
        <authorList>
            <person name="Will S.E."/>
            <person name="Henke P."/>
            <person name="Boedeker C."/>
            <person name="Huang S."/>
            <person name="Brinkmann H."/>
            <person name="Rohde M."/>
            <person name="Jarek M."/>
            <person name="Friedl T."/>
            <person name="Seufert S."/>
            <person name="Schumacher M."/>
            <person name="Overmann J."/>
            <person name="Neumann-Schaal M."/>
            <person name="Petersen J."/>
        </authorList>
    </citation>
    <scope>NUCLEOTIDE SEQUENCE [LARGE SCALE GENOMIC DNA]</scope>
    <source>
        <strain evidence="2">PCC 7102</strain>
    </source>
</reference>
<dbReference type="EMBL" id="RSCL01000011">
    <property type="protein sequence ID" value="RUT04437.1"/>
    <property type="molecule type" value="Genomic_DNA"/>
</dbReference>
<keyword evidence="1" id="KW-0812">Transmembrane</keyword>
<protein>
    <submittedName>
        <fullName evidence="2">Uncharacterized protein</fullName>
    </submittedName>
</protein>
<dbReference type="RefSeq" id="WP_201800771.1">
    <property type="nucleotide sequence ID" value="NZ_RSCL01000011.1"/>
</dbReference>
<accession>A0A3S1IYD5</accession>
<reference evidence="2" key="1">
    <citation type="submission" date="2018-12" db="EMBL/GenBank/DDBJ databases">
        <authorList>
            <person name="Will S."/>
            <person name="Neumann-Schaal M."/>
            <person name="Henke P."/>
        </authorList>
    </citation>
    <scope>NUCLEOTIDE SEQUENCE</scope>
    <source>
        <strain evidence="2">PCC 7102</strain>
    </source>
</reference>
<name>A0A3S1IYD5_9CYAN</name>
<organism evidence="2 3">
    <name type="scientific">Dulcicalothrix desertica PCC 7102</name>
    <dbReference type="NCBI Taxonomy" id="232991"/>
    <lineage>
        <taxon>Bacteria</taxon>
        <taxon>Bacillati</taxon>
        <taxon>Cyanobacteriota</taxon>
        <taxon>Cyanophyceae</taxon>
        <taxon>Nostocales</taxon>
        <taxon>Calotrichaceae</taxon>
        <taxon>Dulcicalothrix</taxon>
    </lineage>
</organism>
<gene>
    <name evidence="2" type="ORF">DSM106972_046650</name>
</gene>
<comment type="caution">
    <text evidence="2">The sequence shown here is derived from an EMBL/GenBank/DDBJ whole genome shotgun (WGS) entry which is preliminary data.</text>
</comment>
<evidence type="ECO:0000256" key="1">
    <source>
        <dbReference type="SAM" id="Phobius"/>
    </source>
</evidence>
<dbReference type="AlphaFoldDB" id="A0A3S1IYD5"/>
<sequence>MQIKHDVFQNPNFKQFSHQQAQALTMAFLGKEAIKSKDKVKQHRLKLLLLRAYVIYTRRHQLEPEKLYNYKCDFKFRLQEYLQFVDYNYKLIPNYLFIFLKEFYYTDIDVASLNNIYYQNNTQVVIKTESLEAPIKVNTSKVPFNYHLTWAKLCLAVCTNHPLVVNLKKRFGCISLIPIKIQNEHIRIRNVCIHYHDLCHLEVAQLKRIQMGKYMVSGIHGIKAGVFHESLNKQEYDGFLDEARIAIHEWLTRTTIFSSIKLICWMILLILYGINPIAVTIRHIQSVKEKQQELCSFLLV</sequence>
<proteinExistence type="predicted"/>
<keyword evidence="1" id="KW-1133">Transmembrane helix</keyword>
<dbReference type="Proteomes" id="UP000271624">
    <property type="component" value="Unassembled WGS sequence"/>
</dbReference>
<feature type="transmembrane region" description="Helical" evidence="1">
    <location>
        <begin position="260"/>
        <end position="281"/>
    </location>
</feature>